<name>A0A195F808_9HYME</name>
<evidence type="ECO:0000313" key="1">
    <source>
        <dbReference type="EMBL" id="KYN36750.1"/>
    </source>
</evidence>
<dbReference type="AlphaFoldDB" id="A0A195F808"/>
<keyword evidence="2" id="KW-1185">Reference proteome</keyword>
<organism evidence="1 2">
    <name type="scientific">Trachymyrmex septentrionalis</name>
    <dbReference type="NCBI Taxonomy" id="34720"/>
    <lineage>
        <taxon>Eukaryota</taxon>
        <taxon>Metazoa</taxon>
        <taxon>Ecdysozoa</taxon>
        <taxon>Arthropoda</taxon>
        <taxon>Hexapoda</taxon>
        <taxon>Insecta</taxon>
        <taxon>Pterygota</taxon>
        <taxon>Neoptera</taxon>
        <taxon>Endopterygota</taxon>
        <taxon>Hymenoptera</taxon>
        <taxon>Apocrita</taxon>
        <taxon>Aculeata</taxon>
        <taxon>Formicoidea</taxon>
        <taxon>Formicidae</taxon>
        <taxon>Myrmicinae</taxon>
        <taxon>Trachymyrmex</taxon>
    </lineage>
</organism>
<protein>
    <submittedName>
        <fullName evidence="1">Uncharacterized protein</fullName>
    </submittedName>
</protein>
<accession>A0A195F808</accession>
<reference evidence="1 2" key="1">
    <citation type="submission" date="2016-03" db="EMBL/GenBank/DDBJ databases">
        <title>Trachymyrmex septentrionalis WGS genome.</title>
        <authorList>
            <person name="Nygaard S."/>
            <person name="Hu H."/>
            <person name="Boomsma J."/>
            <person name="Zhang G."/>
        </authorList>
    </citation>
    <scope>NUCLEOTIDE SEQUENCE [LARGE SCALE GENOMIC DNA]</scope>
    <source>
        <strain evidence="1">Tsep2-gDNA-1</strain>
        <tissue evidence="1">Whole body</tissue>
    </source>
</reference>
<gene>
    <name evidence="1" type="ORF">ALC56_08541</name>
</gene>
<evidence type="ECO:0000313" key="2">
    <source>
        <dbReference type="Proteomes" id="UP000078541"/>
    </source>
</evidence>
<dbReference type="Proteomes" id="UP000078541">
    <property type="component" value="Unassembled WGS sequence"/>
</dbReference>
<dbReference type="EMBL" id="KQ981727">
    <property type="protein sequence ID" value="KYN36750.1"/>
    <property type="molecule type" value="Genomic_DNA"/>
</dbReference>
<proteinExistence type="predicted"/>
<sequence length="40" mass="4703">MKHFKKEGIPFLNVLVTKKVDNTLGHQVCRKPTHTDKYLH</sequence>